<sequence length="140" mass="15809">MASSKPLHAYNLRGEQPKRLQDFASDLEKALNAVTPTTQAYYRDALRAVFCVEIADNMTKVYVEKFTIWIRSLSANVTIALLGTSRRSQCALLCRLLILRTRYTEMEGYALITEATGEDLGPAAWHKRGGRIYKPQPVDQ</sequence>
<reference evidence="2" key="1">
    <citation type="submission" date="2019-04" db="EMBL/GenBank/DDBJ databases">
        <title>Friends and foes A comparative genomics studyof 23 Aspergillus species from section Flavi.</title>
        <authorList>
            <consortium name="DOE Joint Genome Institute"/>
            <person name="Kjaerbolling I."/>
            <person name="Vesth T."/>
            <person name="Frisvad J.C."/>
            <person name="Nybo J.L."/>
            <person name="Theobald S."/>
            <person name="Kildgaard S."/>
            <person name="Isbrandt T."/>
            <person name="Kuo A."/>
            <person name="Sato A."/>
            <person name="Lyhne E.K."/>
            <person name="Kogle M.E."/>
            <person name="Wiebenga A."/>
            <person name="Kun R.S."/>
            <person name="Lubbers R.J."/>
            <person name="Makela M.R."/>
            <person name="Barry K."/>
            <person name="Chovatia M."/>
            <person name="Clum A."/>
            <person name="Daum C."/>
            <person name="Haridas S."/>
            <person name="He G."/>
            <person name="LaButti K."/>
            <person name="Lipzen A."/>
            <person name="Mondo S."/>
            <person name="Riley R."/>
            <person name="Salamov A."/>
            <person name="Simmons B.A."/>
            <person name="Magnuson J.K."/>
            <person name="Henrissat B."/>
            <person name="Mortensen U.H."/>
            <person name="Larsen T.O."/>
            <person name="Devries R.P."/>
            <person name="Grigoriev I.V."/>
            <person name="Machida M."/>
            <person name="Baker S.E."/>
            <person name="Andersen M.R."/>
        </authorList>
    </citation>
    <scope>NUCLEOTIDE SEQUENCE [LARGE SCALE GENOMIC DNA]</scope>
    <source>
        <strain evidence="2">CBS 130017</strain>
    </source>
</reference>
<name>A0A5N6XFD3_9EURO</name>
<dbReference type="EMBL" id="ML741767">
    <property type="protein sequence ID" value="KAE8331964.1"/>
    <property type="molecule type" value="Genomic_DNA"/>
</dbReference>
<dbReference type="AlphaFoldDB" id="A0A5N6XFD3"/>
<dbReference type="Proteomes" id="UP000325945">
    <property type="component" value="Unassembled WGS sequence"/>
</dbReference>
<accession>A0A5N6XFD3</accession>
<proteinExistence type="predicted"/>
<organism evidence="1 2">
    <name type="scientific">Aspergillus sergii</name>
    <dbReference type="NCBI Taxonomy" id="1034303"/>
    <lineage>
        <taxon>Eukaryota</taxon>
        <taxon>Fungi</taxon>
        <taxon>Dikarya</taxon>
        <taxon>Ascomycota</taxon>
        <taxon>Pezizomycotina</taxon>
        <taxon>Eurotiomycetes</taxon>
        <taxon>Eurotiomycetidae</taxon>
        <taxon>Eurotiales</taxon>
        <taxon>Aspergillaceae</taxon>
        <taxon>Aspergillus</taxon>
        <taxon>Aspergillus subgen. Circumdati</taxon>
    </lineage>
</organism>
<evidence type="ECO:0000313" key="1">
    <source>
        <dbReference type="EMBL" id="KAE8331964.1"/>
    </source>
</evidence>
<gene>
    <name evidence="1" type="ORF">BDV39DRAFT_200619</name>
</gene>
<evidence type="ECO:0000313" key="2">
    <source>
        <dbReference type="Proteomes" id="UP000325945"/>
    </source>
</evidence>
<protein>
    <submittedName>
        <fullName evidence="1">Uncharacterized protein</fullName>
    </submittedName>
</protein>
<keyword evidence="2" id="KW-1185">Reference proteome</keyword>